<evidence type="ECO:0000313" key="1">
    <source>
        <dbReference type="EMBL" id="PXZ08663.1"/>
    </source>
</evidence>
<dbReference type="EMBL" id="QGLR01000002">
    <property type="protein sequence ID" value="PXZ08663.1"/>
    <property type="molecule type" value="Genomic_DNA"/>
</dbReference>
<keyword evidence="2" id="KW-1185">Reference proteome</keyword>
<gene>
    <name evidence="1" type="ORF">DKK70_00640</name>
</gene>
<evidence type="ECO:0000313" key="2">
    <source>
        <dbReference type="Proteomes" id="UP000247932"/>
    </source>
</evidence>
<protein>
    <submittedName>
        <fullName evidence="1">Uncharacterized protein</fullName>
    </submittedName>
</protein>
<sequence>MFAKLNLHIMVKIPRTNQERCRKLSATIKSDTKTLQKNRIETGYHPKQVEDVIDKIILRNRE</sequence>
<proteinExistence type="predicted"/>
<reference evidence="1 2" key="1">
    <citation type="submission" date="2018-05" db="EMBL/GenBank/DDBJ databases">
        <title>Reference genomes for bee gut microbiota database.</title>
        <authorList>
            <person name="Ellegaard K.M."/>
        </authorList>
    </citation>
    <scope>NUCLEOTIDE SEQUENCE [LARGE SCALE GENOMIC DNA]</scope>
    <source>
        <strain evidence="1 2">ESL0182</strain>
    </source>
</reference>
<name>A0A2V4E7Y8_9GAMM</name>
<organism evidence="1 2">
    <name type="scientific">Gilliamella apicola</name>
    <dbReference type="NCBI Taxonomy" id="1196095"/>
    <lineage>
        <taxon>Bacteria</taxon>
        <taxon>Pseudomonadati</taxon>
        <taxon>Pseudomonadota</taxon>
        <taxon>Gammaproteobacteria</taxon>
        <taxon>Orbales</taxon>
        <taxon>Orbaceae</taxon>
        <taxon>Gilliamella</taxon>
    </lineage>
</organism>
<accession>A0A2V4E7Y8</accession>
<dbReference type="Proteomes" id="UP000247932">
    <property type="component" value="Unassembled WGS sequence"/>
</dbReference>
<comment type="caution">
    <text evidence="1">The sequence shown here is derived from an EMBL/GenBank/DDBJ whole genome shotgun (WGS) entry which is preliminary data.</text>
</comment>
<dbReference type="AlphaFoldDB" id="A0A2V4E7Y8"/>